<keyword evidence="1" id="KW-0812">Transmembrane</keyword>
<keyword evidence="1" id="KW-1133">Transmembrane helix</keyword>
<reference evidence="2" key="1">
    <citation type="submission" date="2018-02" db="EMBL/GenBank/DDBJ databases">
        <title>Rhizophora mucronata_Transcriptome.</title>
        <authorList>
            <person name="Meera S.P."/>
            <person name="Sreeshan A."/>
            <person name="Augustine A."/>
        </authorList>
    </citation>
    <scope>NUCLEOTIDE SEQUENCE</scope>
    <source>
        <tissue evidence="2">Leaf</tissue>
    </source>
</reference>
<organism evidence="2">
    <name type="scientific">Rhizophora mucronata</name>
    <name type="common">Asiatic mangrove</name>
    <dbReference type="NCBI Taxonomy" id="61149"/>
    <lineage>
        <taxon>Eukaryota</taxon>
        <taxon>Viridiplantae</taxon>
        <taxon>Streptophyta</taxon>
        <taxon>Embryophyta</taxon>
        <taxon>Tracheophyta</taxon>
        <taxon>Spermatophyta</taxon>
        <taxon>Magnoliopsida</taxon>
        <taxon>eudicotyledons</taxon>
        <taxon>Gunneridae</taxon>
        <taxon>Pentapetalae</taxon>
        <taxon>rosids</taxon>
        <taxon>fabids</taxon>
        <taxon>Malpighiales</taxon>
        <taxon>Rhizophoraceae</taxon>
        <taxon>Rhizophora</taxon>
    </lineage>
</organism>
<accession>A0A2P2LFT6</accession>
<feature type="transmembrane region" description="Helical" evidence="1">
    <location>
        <begin position="21"/>
        <end position="39"/>
    </location>
</feature>
<name>A0A2P2LFT6_RHIMU</name>
<protein>
    <submittedName>
        <fullName evidence="2">Uncharacterized protein</fullName>
    </submittedName>
</protein>
<evidence type="ECO:0000313" key="2">
    <source>
        <dbReference type="EMBL" id="MBX16837.1"/>
    </source>
</evidence>
<sequence length="41" mass="4645">MTGQMPCKETKEKYSRVTPQFSQISAGFVFVTVSLFQSIQD</sequence>
<dbReference type="EMBL" id="GGEC01036353">
    <property type="protein sequence ID" value="MBX16837.1"/>
    <property type="molecule type" value="Transcribed_RNA"/>
</dbReference>
<proteinExistence type="predicted"/>
<keyword evidence="1" id="KW-0472">Membrane</keyword>
<evidence type="ECO:0000256" key="1">
    <source>
        <dbReference type="SAM" id="Phobius"/>
    </source>
</evidence>
<dbReference type="AlphaFoldDB" id="A0A2P2LFT6"/>